<dbReference type="EMBL" id="CP036268">
    <property type="protein sequence ID" value="QDT39267.1"/>
    <property type="molecule type" value="Genomic_DNA"/>
</dbReference>
<dbReference type="InterPro" id="IPR007392">
    <property type="entry name" value="GD_AH_second"/>
</dbReference>
<dbReference type="Gene3D" id="2.30.130.110">
    <property type="match status" value="1"/>
</dbReference>
<keyword evidence="5" id="KW-1185">Reference proteome</keyword>
<accession>A0A517R5U6</accession>
<dbReference type="Pfam" id="PF20629">
    <property type="entry name" value="GD_AH_C"/>
    <property type="match status" value="1"/>
</dbReference>
<dbReference type="InterPro" id="IPR048332">
    <property type="entry name" value="GD_AH_C"/>
</dbReference>
<evidence type="ECO:0000256" key="1">
    <source>
        <dbReference type="ARBA" id="ARBA00010986"/>
    </source>
</evidence>
<dbReference type="AlphaFoldDB" id="A0A517R5U6"/>
<proteinExistence type="inferred from homology"/>
<gene>
    <name evidence="4" type="primary">uxaA</name>
    <name evidence="4" type="ORF">Pan189_36710</name>
</gene>
<dbReference type="InterPro" id="IPR013974">
    <property type="entry name" value="SAF"/>
</dbReference>
<evidence type="ECO:0000259" key="3">
    <source>
        <dbReference type="SMART" id="SM00858"/>
    </source>
</evidence>
<dbReference type="RefSeq" id="WP_145365417.1">
    <property type="nucleotide sequence ID" value="NZ_CP036268.1"/>
</dbReference>
<dbReference type="GO" id="GO:0008789">
    <property type="term" value="F:altronate dehydratase activity"/>
    <property type="evidence" value="ECO:0007669"/>
    <property type="project" value="UniProtKB-EC"/>
</dbReference>
<dbReference type="OrthoDB" id="9804574at2"/>
<dbReference type="PANTHER" id="PTHR30536:SF5">
    <property type="entry name" value="ALTRONATE DEHYDRATASE"/>
    <property type="match status" value="1"/>
</dbReference>
<comment type="similarity">
    <text evidence="1">Belongs to the UxaA family.</text>
</comment>
<name>A0A517R5U6_9PLAN</name>
<evidence type="ECO:0000256" key="2">
    <source>
        <dbReference type="ARBA" id="ARBA00023239"/>
    </source>
</evidence>
<dbReference type="EC" id="4.2.1.7" evidence="4"/>
<reference evidence="4 5" key="1">
    <citation type="submission" date="2019-02" db="EMBL/GenBank/DDBJ databases">
        <title>Deep-cultivation of Planctomycetes and their phenomic and genomic characterization uncovers novel biology.</title>
        <authorList>
            <person name="Wiegand S."/>
            <person name="Jogler M."/>
            <person name="Boedeker C."/>
            <person name="Pinto D."/>
            <person name="Vollmers J."/>
            <person name="Rivas-Marin E."/>
            <person name="Kohn T."/>
            <person name="Peeters S.H."/>
            <person name="Heuer A."/>
            <person name="Rast P."/>
            <person name="Oberbeckmann S."/>
            <person name="Bunk B."/>
            <person name="Jeske O."/>
            <person name="Meyerdierks A."/>
            <person name="Storesund J.E."/>
            <person name="Kallscheuer N."/>
            <person name="Luecker S."/>
            <person name="Lage O.M."/>
            <person name="Pohl T."/>
            <person name="Merkel B.J."/>
            <person name="Hornburger P."/>
            <person name="Mueller R.-W."/>
            <person name="Bruemmer F."/>
            <person name="Labrenz M."/>
            <person name="Spormann A.M."/>
            <person name="Op den Camp H."/>
            <person name="Overmann J."/>
            <person name="Amann R."/>
            <person name="Jetten M.S.M."/>
            <person name="Mascher T."/>
            <person name="Medema M.H."/>
            <person name="Devos D.P."/>
            <person name="Kaster A.-K."/>
            <person name="Ovreas L."/>
            <person name="Rohde M."/>
            <person name="Galperin M.Y."/>
            <person name="Jogler C."/>
        </authorList>
    </citation>
    <scope>NUCLEOTIDE SEQUENCE [LARGE SCALE GENOMIC DNA]</scope>
    <source>
        <strain evidence="4 5">Pan189</strain>
    </source>
</reference>
<dbReference type="PANTHER" id="PTHR30536">
    <property type="entry name" value="ALTRONATE/GALACTARATE DEHYDRATASE"/>
    <property type="match status" value="1"/>
</dbReference>
<feature type="domain" description="SAF" evidence="3">
    <location>
        <begin position="20"/>
        <end position="87"/>
    </location>
</feature>
<dbReference type="InterPro" id="IPR044144">
    <property type="entry name" value="SAF_UxaA/GarD"/>
</dbReference>
<dbReference type="GO" id="GO:0019698">
    <property type="term" value="P:D-galacturonate catabolic process"/>
    <property type="evidence" value="ECO:0007669"/>
    <property type="project" value="TreeGrafter"/>
</dbReference>
<dbReference type="InterPro" id="IPR052172">
    <property type="entry name" value="UxaA_altronate/galactarate_dh"/>
</dbReference>
<dbReference type="SMART" id="SM00858">
    <property type="entry name" value="SAF"/>
    <property type="match status" value="1"/>
</dbReference>
<sequence>MSAATATTATPRWLRVHPDDAVIVLIDELAEGESVDGVTARQTIPAGHKLATTCIDAGEHVLKYGYSIGIATQTIAIGDHVHTHNLKTGLDTNLEYRWSERTADSSTKLEPSTFEGFRRKDGRVAIRNEIWIINTVGCVNMTATKIGERATREFASKGLVDGVYSFPHPFGCSQLGDDLGQTQAILSGLIRHPNAAGVLVIGLGCENNQIKQQLERAGIEDPDRIRYFNAQEVDDEVEHGLQLVGELAEYASSFQRQTIPSNELIFAMKCGGSDGFSGITANPLVGRITDRHCATGGTTILSEVPEMFGAEQLLMDRTTDRETFDACGNLINEFKDYFRAHDQPVYDNPSPGNKDGGITTLEEKSLGCVQKGGRAPVKQVLAYGEPATPNLGGLALVNAPGNDAVSSTAMTAAGAHMVLFTTGRGTPLGVPAPTIKIATNADLASRKSSWIDFNAGRMVADGASAEELESELFDLLLKTASGEPARNEVNGYREIAVWKTGVTV</sequence>
<dbReference type="KEGG" id="svp:Pan189_36710"/>
<evidence type="ECO:0000313" key="5">
    <source>
        <dbReference type="Proteomes" id="UP000317318"/>
    </source>
</evidence>
<organism evidence="4 5">
    <name type="scientific">Stratiformator vulcanicus</name>
    <dbReference type="NCBI Taxonomy" id="2527980"/>
    <lineage>
        <taxon>Bacteria</taxon>
        <taxon>Pseudomonadati</taxon>
        <taxon>Planctomycetota</taxon>
        <taxon>Planctomycetia</taxon>
        <taxon>Planctomycetales</taxon>
        <taxon>Planctomycetaceae</taxon>
        <taxon>Stratiformator</taxon>
    </lineage>
</organism>
<keyword evidence="2 4" id="KW-0456">Lyase</keyword>
<dbReference type="Proteomes" id="UP000317318">
    <property type="component" value="Chromosome"/>
</dbReference>
<evidence type="ECO:0000313" key="4">
    <source>
        <dbReference type="EMBL" id="QDT39267.1"/>
    </source>
</evidence>
<protein>
    <submittedName>
        <fullName evidence="4">Altronate dehydratase</fullName>
        <ecNumber evidence="4">4.2.1.7</ecNumber>
    </submittedName>
</protein>
<dbReference type="Pfam" id="PF04295">
    <property type="entry name" value="GD_AH_second"/>
    <property type="match status" value="1"/>
</dbReference>
<dbReference type="CDD" id="cd11613">
    <property type="entry name" value="SAF_AH_GD"/>
    <property type="match status" value="1"/>
</dbReference>